<sequence>MGLGTPLKLSTAFHPRTIEQVERFGITPFEALYGRRCRYPIGLFKVGEMALIGPKFGNEATEKGQLIRERL</sequence>
<organism evidence="1 2">
    <name type="scientific">Solanum verrucosum</name>
    <dbReference type="NCBI Taxonomy" id="315347"/>
    <lineage>
        <taxon>Eukaryota</taxon>
        <taxon>Viridiplantae</taxon>
        <taxon>Streptophyta</taxon>
        <taxon>Embryophyta</taxon>
        <taxon>Tracheophyta</taxon>
        <taxon>Spermatophyta</taxon>
        <taxon>Magnoliopsida</taxon>
        <taxon>eudicotyledons</taxon>
        <taxon>Gunneridae</taxon>
        <taxon>Pentapetalae</taxon>
        <taxon>asterids</taxon>
        <taxon>lamiids</taxon>
        <taxon>Solanales</taxon>
        <taxon>Solanaceae</taxon>
        <taxon>Solanoideae</taxon>
        <taxon>Solaneae</taxon>
        <taxon>Solanum</taxon>
    </lineage>
</organism>
<proteinExistence type="predicted"/>
<evidence type="ECO:0000313" key="1">
    <source>
        <dbReference type="EMBL" id="WMV58450.1"/>
    </source>
</evidence>
<reference evidence="1" key="1">
    <citation type="submission" date="2023-08" db="EMBL/GenBank/DDBJ databases">
        <title>A de novo genome assembly of Solanum verrucosum Schlechtendal, a Mexican diploid species geographically isolated from the other diploid A-genome species in potato relatives.</title>
        <authorList>
            <person name="Hosaka K."/>
        </authorList>
    </citation>
    <scope>NUCLEOTIDE SEQUENCE</scope>
    <source>
        <tissue evidence="1">Young leaves</tissue>
    </source>
</reference>
<gene>
    <name evidence="1" type="ORF">MTR67_051835</name>
</gene>
<dbReference type="Proteomes" id="UP001234989">
    <property type="component" value="Chromosome 12"/>
</dbReference>
<protein>
    <submittedName>
        <fullName evidence="1">Uncharacterized protein</fullName>
    </submittedName>
</protein>
<accession>A0AAF0V4Q1</accession>
<evidence type="ECO:0000313" key="2">
    <source>
        <dbReference type="Proteomes" id="UP001234989"/>
    </source>
</evidence>
<dbReference type="EMBL" id="CP133623">
    <property type="protein sequence ID" value="WMV58450.1"/>
    <property type="molecule type" value="Genomic_DNA"/>
</dbReference>
<keyword evidence="2" id="KW-1185">Reference proteome</keyword>
<name>A0AAF0V4Q1_SOLVR</name>
<dbReference type="AlphaFoldDB" id="A0AAF0V4Q1"/>